<evidence type="ECO:0000256" key="4">
    <source>
        <dbReference type="ARBA" id="ARBA00035393"/>
    </source>
</evidence>
<name>A0AAD2FZS6_9STRA</name>
<evidence type="ECO:0000256" key="3">
    <source>
        <dbReference type="ARBA" id="ARBA00035306"/>
    </source>
</evidence>
<evidence type="ECO:0000256" key="1">
    <source>
        <dbReference type="ARBA" id="ARBA00022801"/>
    </source>
</evidence>
<evidence type="ECO:0000313" key="7">
    <source>
        <dbReference type="EMBL" id="CAJ1958468.1"/>
    </source>
</evidence>
<accession>A0AAD2FZS6</accession>
<dbReference type="GO" id="GO:0016787">
    <property type="term" value="F:hydrolase activity"/>
    <property type="evidence" value="ECO:0007669"/>
    <property type="project" value="UniProtKB-KW"/>
</dbReference>
<comment type="similarity">
    <text evidence="2 6">Belongs to the QNG1 protein family.</text>
</comment>
<reference evidence="7" key="1">
    <citation type="submission" date="2023-08" db="EMBL/GenBank/DDBJ databases">
        <authorList>
            <person name="Audoor S."/>
            <person name="Bilcke G."/>
        </authorList>
    </citation>
    <scope>NUCLEOTIDE SEQUENCE</scope>
</reference>
<evidence type="ECO:0000256" key="6">
    <source>
        <dbReference type="RuleBase" id="RU365002"/>
    </source>
</evidence>
<dbReference type="GO" id="GO:0006400">
    <property type="term" value="P:tRNA modification"/>
    <property type="evidence" value="ECO:0007669"/>
    <property type="project" value="TreeGrafter"/>
</dbReference>
<dbReference type="EC" id="3.2.2.-" evidence="6"/>
<dbReference type="EMBL" id="CAKOGP040001980">
    <property type="protein sequence ID" value="CAJ1958468.1"/>
    <property type="molecule type" value="Genomic_DNA"/>
</dbReference>
<dbReference type="Proteomes" id="UP001295423">
    <property type="component" value="Unassembled WGS sequence"/>
</dbReference>
<dbReference type="PANTHER" id="PTHR21314">
    <property type="entry name" value="QUEUOSINE 5'-PHOSPHATE N-GLYCOSYLASE_HYDROLASE-RELATED"/>
    <property type="match status" value="1"/>
</dbReference>
<sequence>MTTKDYETFSDPCTKVRLTCSQWMEKEGCSVTIQTQNLSRLAHDILLRKKENPTWIQWDEEKWHYTGAGYNGSERRRKERVALYILTLDAINFCFWPNKNAASKDINPLEYEHLAMSLKHLAEADQESADSTESHTCESSYAFSPENLSKLTPESLNATLQPHLKELYLDNIEKRTQLLAEVGEGLKKSFNGSAMELIEAANKDACVLVELILQNFPGFRDIVPSREDFPTIFFLKRAQIFVGDINAALNLNLKNMDKLTTFADYRVPQILRHFDILKYQPHLETIVDEGSEIPVRSKDELSIRAATVVAVENLVEHLNDRSKGEEPFTAVTVDWYLWQVGEKMHQDGLLKPFHKVRTQFY</sequence>
<gene>
    <name evidence="7" type="ORF">CYCCA115_LOCUS17191</name>
</gene>
<dbReference type="PANTHER" id="PTHR21314:SF0">
    <property type="entry name" value="QUEUOSINE 5'-PHOSPHATE N-GLYCOSYLASE_HYDROLASE"/>
    <property type="match status" value="1"/>
</dbReference>
<dbReference type="InterPro" id="IPR019438">
    <property type="entry name" value="Q_salvage"/>
</dbReference>
<protein>
    <recommendedName>
        <fullName evidence="3 6">Queuosine 5'-phosphate N-glycosylase/hydrolase</fullName>
        <ecNumber evidence="6">3.2.2.-</ecNumber>
    </recommendedName>
    <alternativeName>
        <fullName evidence="4 6">Queuosine-nucleotide N-glycosylase/hydrolase</fullName>
    </alternativeName>
</protein>
<comment type="catalytic activity">
    <reaction evidence="5 6">
        <text>queuosine 5'-phosphate + H2O = queuine + D-ribose 5-phosphate</text>
        <dbReference type="Rhea" id="RHEA:75387"/>
        <dbReference type="ChEBI" id="CHEBI:15377"/>
        <dbReference type="ChEBI" id="CHEBI:17433"/>
        <dbReference type="ChEBI" id="CHEBI:78346"/>
        <dbReference type="ChEBI" id="CHEBI:194371"/>
    </reaction>
    <physiologicalReaction direction="left-to-right" evidence="5 6">
        <dbReference type="Rhea" id="RHEA:75388"/>
    </physiologicalReaction>
</comment>
<comment type="caution">
    <text evidence="7">The sequence shown here is derived from an EMBL/GenBank/DDBJ whole genome shotgun (WGS) entry which is preliminary data.</text>
</comment>
<dbReference type="Pfam" id="PF10343">
    <property type="entry name" value="Q_salvage"/>
    <property type="match status" value="1"/>
</dbReference>
<evidence type="ECO:0000256" key="5">
    <source>
        <dbReference type="ARBA" id="ARBA00048204"/>
    </source>
</evidence>
<proteinExistence type="inferred from homology"/>
<comment type="function">
    <text evidence="6">Catalyzes the hydrolysis of queuosine 5'-phosphate, releasing the nucleobase queuine (q). Is required for salvage of queuine from exogenous queuosine (Q) that is imported and then converted to queuosine 5'-phosphate intracellularly.</text>
</comment>
<evidence type="ECO:0000313" key="8">
    <source>
        <dbReference type="Proteomes" id="UP001295423"/>
    </source>
</evidence>
<organism evidence="7 8">
    <name type="scientific">Cylindrotheca closterium</name>
    <dbReference type="NCBI Taxonomy" id="2856"/>
    <lineage>
        <taxon>Eukaryota</taxon>
        <taxon>Sar</taxon>
        <taxon>Stramenopiles</taxon>
        <taxon>Ochrophyta</taxon>
        <taxon>Bacillariophyta</taxon>
        <taxon>Bacillariophyceae</taxon>
        <taxon>Bacillariophycidae</taxon>
        <taxon>Bacillariales</taxon>
        <taxon>Bacillariaceae</taxon>
        <taxon>Cylindrotheca</taxon>
    </lineage>
</organism>
<evidence type="ECO:0000256" key="2">
    <source>
        <dbReference type="ARBA" id="ARBA00035119"/>
    </source>
</evidence>
<dbReference type="AlphaFoldDB" id="A0AAD2FZS6"/>
<keyword evidence="1 6" id="KW-0378">Hydrolase</keyword>
<keyword evidence="8" id="KW-1185">Reference proteome</keyword>